<feature type="region of interest" description="Disordered" evidence="2">
    <location>
        <begin position="1"/>
        <end position="145"/>
    </location>
</feature>
<keyword evidence="4" id="KW-1185">Reference proteome</keyword>
<proteinExistence type="predicted"/>
<feature type="compositionally biased region" description="Polar residues" evidence="2">
    <location>
        <begin position="64"/>
        <end position="73"/>
    </location>
</feature>
<organism evidence="3 4">
    <name type="scientific">Tortispora caseinolytica NRRL Y-17796</name>
    <dbReference type="NCBI Taxonomy" id="767744"/>
    <lineage>
        <taxon>Eukaryota</taxon>
        <taxon>Fungi</taxon>
        <taxon>Dikarya</taxon>
        <taxon>Ascomycota</taxon>
        <taxon>Saccharomycotina</taxon>
        <taxon>Trigonopsidomycetes</taxon>
        <taxon>Trigonopsidales</taxon>
        <taxon>Trigonopsidaceae</taxon>
        <taxon>Tortispora</taxon>
    </lineage>
</organism>
<feature type="compositionally biased region" description="Polar residues" evidence="2">
    <location>
        <begin position="80"/>
        <end position="96"/>
    </location>
</feature>
<dbReference type="PANTHER" id="PTHR14778:SF2">
    <property type="entry name" value="KINETOCHORE-ASSOCIATED PROTEIN DSN1 HOMOLOG"/>
    <property type="match status" value="1"/>
</dbReference>
<dbReference type="EMBL" id="KV453841">
    <property type="protein sequence ID" value="ODV91476.1"/>
    <property type="molecule type" value="Genomic_DNA"/>
</dbReference>
<feature type="region of interest" description="Disordered" evidence="2">
    <location>
        <begin position="387"/>
        <end position="420"/>
    </location>
</feature>
<sequence>MEQTQRSKSTRRSTRVSSAAADPALDSNVEERNGFVFKRVSSSSSLTTKQKKQRRSSARLAATNDLNTSTETDTAAKDTPPSQDLESPKDSNTLPPVSTPSPPISKPRISMAVGSLIMSDTPIHPRRTSERSNHNRRSGRSSIGIRGKRASSLGFKFVTHPQIDPSNFYRHLDVDALEPQRMRQLISWCAERALDDLKLRVSLAESSNHNSVVYLSVSRLIAETFLMDFKDGKIPSSWYNRPQSNKAMQPNPQNQQNRVRLENIRNTIRSLKQERAEWLNSPVAEEWINNNSRLFENSSCILNDNQNTPAGPSYAHPLPDTGSYQERRNYPQSEHEDYINFTMPNTYQASQQYPEHMSFVATFGRVASGLADTGRTAATRDLQAFAEAQRNARHPSSRNVTSDDILLSFKHTDQSSFQHK</sequence>
<protein>
    <submittedName>
        <fullName evidence="3">Uncharacterized protein</fullName>
    </submittedName>
</protein>
<dbReference type="GO" id="GO:0000444">
    <property type="term" value="C:MIS12/MIND type complex"/>
    <property type="evidence" value="ECO:0007669"/>
    <property type="project" value="InterPro"/>
</dbReference>
<dbReference type="OrthoDB" id="3364649at2759"/>
<dbReference type="GO" id="GO:0051301">
    <property type="term" value="P:cell division"/>
    <property type="evidence" value="ECO:0007669"/>
    <property type="project" value="InterPro"/>
</dbReference>
<dbReference type="Pfam" id="PF08202">
    <property type="entry name" value="MIS13"/>
    <property type="match status" value="1"/>
</dbReference>
<gene>
    <name evidence="3" type="ORF">CANCADRAFT_42127</name>
</gene>
<reference evidence="4" key="1">
    <citation type="submission" date="2016-02" db="EMBL/GenBank/DDBJ databases">
        <title>Comparative genomics of biotechnologically important yeasts.</title>
        <authorList>
            <consortium name="DOE Joint Genome Institute"/>
            <person name="Riley R."/>
            <person name="Haridas S."/>
            <person name="Wolfe K.H."/>
            <person name="Lopes M.R."/>
            <person name="Hittinger C.T."/>
            <person name="Goker M."/>
            <person name="Salamov A."/>
            <person name="Wisecaver J."/>
            <person name="Long T.M."/>
            <person name="Aerts A.L."/>
            <person name="Barry K."/>
            <person name="Choi C."/>
            <person name="Clum A."/>
            <person name="Coughlan A.Y."/>
            <person name="Deshpande S."/>
            <person name="Douglass A.P."/>
            <person name="Hanson S.J."/>
            <person name="Klenk H.-P."/>
            <person name="Labutti K."/>
            <person name="Lapidus A."/>
            <person name="Lindquist E."/>
            <person name="Lipzen A."/>
            <person name="Meier-Kolthoff J.P."/>
            <person name="Ohm R.A."/>
            <person name="Otillar R.P."/>
            <person name="Pangilinan J."/>
            <person name="Peng Y."/>
            <person name="Rokas A."/>
            <person name="Rosa C.A."/>
            <person name="Scheuner C."/>
            <person name="Sibirny A.A."/>
            <person name="Slot J.C."/>
            <person name="Stielow J.B."/>
            <person name="Sun H."/>
            <person name="Kurtzman C.P."/>
            <person name="Blackwell M."/>
            <person name="Jeffries T.W."/>
            <person name="Grigoriev I.V."/>
        </authorList>
    </citation>
    <scope>NUCLEOTIDE SEQUENCE [LARGE SCALE GENOMIC DNA]</scope>
    <source>
        <strain evidence="4">NRRL Y-17796</strain>
    </source>
</reference>
<dbReference type="PANTHER" id="PTHR14778">
    <property type="entry name" value="KINETOCHORE-ASSOCIATED PROTEIN DSN1 HOMOLOG"/>
    <property type="match status" value="1"/>
</dbReference>
<evidence type="ECO:0000313" key="4">
    <source>
        <dbReference type="Proteomes" id="UP000095023"/>
    </source>
</evidence>
<dbReference type="Proteomes" id="UP000095023">
    <property type="component" value="Unassembled WGS sequence"/>
</dbReference>
<feature type="coiled-coil region" evidence="1">
    <location>
        <begin position="254"/>
        <end position="281"/>
    </location>
</feature>
<evidence type="ECO:0000256" key="2">
    <source>
        <dbReference type="SAM" id="MobiDB-lite"/>
    </source>
</evidence>
<name>A0A1E4TIA3_9ASCO</name>
<evidence type="ECO:0000313" key="3">
    <source>
        <dbReference type="EMBL" id="ODV91476.1"/>
    </source>
</evidence>
<dbReference type="GO" id="GO:0007059">
    <property type="term" value="P:chromosome segregation"/>
    <property type="evidence" value="ECO:0007669"/>
    <property type="project" value="InterPro"/>
</dbReference>
<dbReference type="InterPro" id="IPR013218">
    <property type="entry name" value="Dsn1/Mis13"/>
</dbReference>
<dbReference type="AlphaFoldDB" id="A0A1E4TIA3"/>
<keyword evidence="1" id="KW-0175">Coiled coil</keyword>
<evidence type="ECO:0000256" key="1">
    <source>
        <dbReference type="SAM" id="Coils"/>
    </source>
</evidence>
<accession>A0A1E4TIA3</accession>